<organism evidence="7 8">
    <name type="scientific">Allochromatium vinosum (strain ATCC 17899 / DSM 180 / NBRC 103801 / NCIMB 10441 / D)</name>
    <name type="common">Chromatium vinosum</name>
    <dbReference type="NCBI Taxonomy" id="572477"/>
    <lineage>
        <taxon>Bacteria</taxon>
        <taxon>Pseudomonadati</taxon>
        <taxon>Pseudomonadota</taxon>
        <taxon>Gammaproteobacteria</taxon>
        <taxon>Chromatiales</taxon>
        <taxon>Chromatiaceae</taxon>
        <taxon>Allochromatium</taxon>
    </lineage>
</organism>
<dbReference type="GO" id="GO:0005829">
    <property type="term" value="C:cytosol"/>
    <property type="evidence" value="ECO:0007669"/>
    <property type="project" value="TreeGrafter"/>
</dbReference>
<dbReference type="PANTHER" id="PTHR47806">
    <property type="entry name" value="50S RIBOSOMAL PROTEIN L3 GLUTAMINE METHYLTRANSFERASE"/>
    <property type="match status" value="1"/>
</dbReference>
<keyword evidence="2 4" id="KW-0808">Transferase</keyword>
<dbReference type="InterPro" id="IPR029063">
    <property type="entry name" value="SAM-dependent_MTases_sf"/>
</dbReference>
<keyword evidence="3 4" id="KW-0949">S-adenosyl-L-methionine</keyword>
<comment type="similarity">
    <text evidence="4">Belongs to the protein N5-glutamine methyltransferase family. PrmB subfamily.</text>
</comment>
<dbReference type="Proteomes" id="UP000001441">
    <property type="component" value="Chromosome"/>
</dbReference>
<feature type="domain" description="Release factor glutamine methyltransferase N-terminal" evidence="6">
    <location>
        <begin position="18"/>
        <end position="93"/>
    </location>
</feature>
<dbReference type="InterPro" id="IPR017127">
    <property type="entry name" value="Ribosome_uL3_MTase"/>
</dbReference>
<dbReference type="PANTHER" id="PTHR47806:SF1">
    <property type="entry name" value="RIBOSOMAL PROTEIN UL3 GLUTAMINE METHYLTRANSFERASE"/>
    <property type="match status" value="1"/>
</dbReference>
<keyword evidence="1 4" id="KW-0489">Methyltransferase</keyword>
<dbReference type="EC" id="2.1.1.298" evidence="4"/>
<dbReference type="NCBIfam" id="TIGR03533">
    <property type="entry name" value="L3_gln_methyl"/>
    <property type="match status" value="1"/>
</dbReference>
<dbReference type="GO" id="GO:0032259">
    <property type="term" value="P:methylation"/>
    <property type="evidence" value="ECO:0007669"/>
    <property type="project" value="UniProtKB-KW"/>
</dbReference>
<reference evidence="7 8" key="1">
    <citation type="journal article" date="2011" name="Stand. Genomic Sci.">
        <title>Complete genome sequence of Allochromatium vinosum DSM 180(T).</title>
        <authorList>
            <person name="Weissgerber T."/>
            <person name="Zigann R."/>
            <person name="Bruce D."/>
            <person name="Chang Y.J."/>
            <person name="Detter J.C."/>
            <person name="Han C."/>
            <person name="Hauser L."/>
            <person name="Jeffries C.D."/>
            <person name="Land M."/>
            <person name="Munk A.C."/>
            <person name="Tapia R."/>
            <person name="Dahl C."/>
        </authorList>
    </citation>
    <scope>NUCLEOTIDE SEQUENCE [LARGE SCALE GENOMIC DNA]</scope>
    <source>
        <strain evidence="8">ATCC 17899 / DSM 180 / NBRC 103801 / NCIMB 10441 / D</strain>
    </source>
</reference>
<feature type="domain" description="Methyltransferase small" evidence="5">
    <location>
        <begin position="129"/>
        <end position="213"/>
    </location>
</feature>
<dbReference type="Pfam" id="PF17827">
    <property type="entry name" value="PrmC_N"/>
    <property type="match status" value="1"/>
</dbReference>
<dbReference type="GO" id="GO:0003676">
    <property type="term" value="F:nucleic acid binding"/>
    <property type="evidence" value="ECO:0007669"/>
    <property type="project" value="InterPro"/>
</dbReference>
<dbReference type="AlphaFoldDB" id="D3RT47"/>
<keyword evidence="8" id="KW-1185">Reference proteome</keyword>
<dbReference type="InterPro" id="IPR040758">
    <property type="entry name" value="PrmC_N"/>
</dbReference>
<keyword evidence="7" id="KW-0687">Ribonucleoprotein</keyword>
<dbReference type="GO" id="GO:0036009">
    <property type="term" value="F:protein-glutamine N-methyltransferase activity"/>
    <property type="evidence" value="ECO:0007669"/>
    <property type="project" value="UniProtKB-UniRule"/>
</dbReference>
<dbReference type="PROSITE" id="PS00092">
    <property type="entry name" value="N6_MTASE"/>
    <property type="match status" value="1"/>
</dbReference>
<evidence type="ECO:0000259" key="6">
    <source>
        <dbReference type="Pfam" id="PF17827"/>
    </source>
</evidence>
<evidence type="ECO:0000313" key="8">
    <source>
        <dbReference type="Proteomes" id="UP000001441"/>
    </source>
</evidence>
<dbReference type="Pfam" id="PF05175">
    <property type="entry name" value="MTS"/>
    <property type="match status" value="1"/>
</dbReference>
<accession>D3RT47</accession>
<dbReference type="Gene3D" id="3.40.50.150">
    <property type="entry name" value="Vaccinia Virus protein VP39"/>
    <property type="match status" value="1"/>
</dbReference>
<protein>
    <recommendedName>
        <fullName evidence="4">Ribosomal protein uL3 glutamine methyltransferase</fullName>
        <shortName evidence="4">uL3 MTase</shortName>
        <ecNumber evidence="4">2.1.1.298</ecNumber>
    </recommendedName>
    <alternativeName>
        <fullName evidence="4">N5-glutamine methyltransferase PrmB</fullName>
    </alternativeName>
</protein>
<evidence type="ECO:0000256" key="3">
    <source>
        <dbReference type="ARBA" id="ARBA00022691"/>
    </source>
</evidence>
<dbReference type="EMBL" id="CP001896">
    <property type="protein sequence ID" value="ADC62356.1"/>
    <property type="molecule type" value="Genomic_DNA"/>
</dbReference>
<comment type="catalytic activity">
    <reaction evidence="4">
        <text>L-glutaminyl-[ribosomal protein uL3] + S-adenosyl-L-methionine = N(5)-methyl-L-glutaminyl-[ribosomal protein uL3] + S-adenosyl-L-homocysteine + H(+)</text>
        <dbReference type="Rhea" id="RHEA:45020"/>
        <dbReference type="Rhea" id="RHEA-COMP:11063"/>
        <dbReference type="Rhea" id="RHEA-COMP:11064"/>
        <dbReference type="ChEBI" id="CHEBI:15378"/>
        <dbReference type="ChEBI" id="CHEBI:30011"/>
        <dbReference type="ChEBI" id="CHEBI:57856"/>
        <dbReference type="ChEBI" id="CHEBI:59789"/>
        <dbReference type="ChEBI" id="CHEBI:61891"/>
        <dbReference type="EC" id="2.1.1.298"/>
    </reaction>
</comment>
<dbReference type="eggNOG" id="COG2890">
    <property type="taxonomic scope" value="Bacteria"/>
</dbReference>
<dbReference type="HAMAP" id="MF_02125">
    <property type="entry name" value="L3_methyltr_PrmB"/>
    <property type="match status" value="1"/>
</dbReference>
<name>D3RT47_ALLVD</name>
<comment type="function">
    <text evidence="4">Methylates ribosomal protein uL3 on a specific glutamine residue.</text>
</comment>
<evidence type="ECO:0000313" key="7">
    <source>
        <dbReference type="EMBL" id="ADC62356.1"/>
    </source>
</evidence>
<dbReference type="InterPro" id="IPR002052">
    <property type="entry name" value="DNA_methylase_N6_adenine_CS"/>
</dbReference>
<evidence type="ECO:0000256" key="4">
    <source>
        <dbReference type="HAMAP-Rule" id="MF_02125"/>
    </source>
</evidence>
<dbReference type="STRING" id="572477.Alvin_1421"/>
<dbReference type="PIRSF" id="PIRSF037167">
    <property type="entry name" value="Mtase_YfcB_prd"/>
    <property type="match status" value="1"/>
</dbReference>
<dbReference type="NCBIfam" id="TIGR00536">
    <property type="entry name" value="hemK_fam"/>
    <property type="match status" value="1"/>
</dbReference>
<keyword evidence="7" id="KW-0689">Ribosomal protein</keyword>
<dbReference type="SUPFAM" id="SSF53335">
    <property type="entry name" value="S-adenosyl-L-methionine-dependent methyltransferases"/>
    <property type="match status" value="1"/>
</dbReference>
<dbReference type="HOGENOM" id="CLU_018398_5_1_6"/>
<dbReference type="CDD" id="cd02440">
    <property type="entry name" value="AdoMet_MTases"/>
    <property type="match status" value="1"/>
</dbReference>
<sequence>MGAMAEQPDGLISIQDFVRWGASRFNAAGLHFGHGTDNAIDEAALLVLSALHLDPNLPANFRDCRLTPAERVRVCELIDRRVVERVPAAYLIGRAWFAGLEFRVDEQVLVPRSPIAELVEVGFDPWIDADRVGRVLDLCTGSGCIGIAAAVYLPDADVDLVDISPEALVIARDNVERHGVGDRVHIFESDLFAALGDQRYDVIVSNPPYVSRAEFEALPTEYHNEPHLGLLAGEDGLDIVLRILDEAADHLNERGILVVEVGNSLPFLESRLPGVPFTWIEFERGGEGVFLLTREQLLDYRPLIEEALYS</sequence>
<evidence type="ECO:0000256" key="2">
    <source>
        <dbReference type="ARBA" id="ARBA00022679"/>
    </source>
</evidence>
<dbReference type="KEGG" id="alv:Alvin_1421"/>
<evidence type="ECO:0000256" key="1">
    <source>
        <dbReference type="ARBA" id="ARBA00022603"/>
    </source>
</evidence>
<gene>
    <name evidence="4" type="primary">prmB</name>
    <name evidence="7" type="ordered locus">Alvin_1421</name>
</gene>
<dbReference type="InterPro" id="IPR004556">
    <property type="entry name" value="HemK-like"/>
</dbReference>
<dbReference type="GO" id="GO:0005840">
    <property type="term" value="C:ribosome"/>
    <property type="evidence" value="ECO:0007669"/>
    <property type="project" value="UniProtKB-KW"/>
</dbReference>
<proteinExistence type="inferred from homology"/>
<evidence type="ECO:0000259" key="5">
    <source>
        <dbReference type="Pfam" id="PF05175"/>
    </source>
</evidence>
<dbReference type="Gene3D" id="1.10.8.10">
    <property type="entry name" value="DNA helicase RuvA subunit, C-terminal domain"/>
    <property type="match status" value="1"/>
</dbReference>
<dbReference type="InterPro" id="IPR007848">
    <property type="entry name" value="Small_mtfrase_dom"/>
</dbReference>